<dbReference type="EMBL" id="BOMB01000019">
    <property type="protein sequence ID" value="GID12400.1"/>
    <property type="molecule type" value="Genomic_DNA"/>
</dbReference>
<dbReference type="Proteomes" id="UP000612808">
    <property type="component" value="Unassembled WGS sequence"/>
</dbReference>
<reference evidence="1" key="1">
    <citation type="submission" date="2021-01" db="EMBL/GenBank/DDBJ databases">
        <title>Whole genome shotgun sequence of Actinocatenispora rupis NBRC 107355.</title>
        <authorList>
            <person name="Komaki H."/>
            <person name="Tamura T."/>
        </authorList>
    </citation>
    <scope>NUCLEOTIDE SEQUENCE</scope>
    <source>
        <strain evidence="1">NBRC 107355</strain>
    </source>
</reference>
<comment type="caution">
    <text evidence="1">The sequence shown here is derived from an EMBL/GenBank/DDBJ whole genome shotgun (WGS) entry which is preliminary data.</text>
</comment>
<accession>A0A8J3J5A3</accession>
<gene>
    <name evidence="1" type="ORF">Aru02nite_32890</name>
</gene>
<dbReference type="AlphaFoldDB" id="A0A8J3J5A3"/>
<dbReference type="Gene3D" id="1.10.357.10">
    <property type="entry name" value="Tetracycline Repressor, domain 2"/>
    <property type="match status" value="1"/>
</dbReference>
<evidence type="ECO:0000313" key="2">
    <source>
        <dbReference type="Proteomes" id="UP000612808"/>
    </source>
</evidence>
<dbReference type="InterPro" id="IPR036271">
    <property type="entry name" value="Tet_transcr_reg_TetR-rel_C_sf"/>
</dbReference>
<sequence length="101" mass="10785">MLLVAAERALPPDRIRGHHDRPMRRVRALVTRGRRTGAFRTDLPTAWLVATLYAILHGAADEITAGRLSSADAPYAVTATLLAAFTPPGSPIPNPHPSAEG</sequence>
<dbReference type="SUPFAM" id="SSF48498">
    <property type="entry name" value="Tetracyclin repressor-like, C-terminal domain"/>
    <property type="match status" value="1"/>
</dbReference>
<evidence type="ECO:0000313" key="1">
    <source>
        <dbReference type="EMBL" id="GID12400.1"/>
    </source>
</evidence>
<dbReference type="RefSeq" id="WP_203658382.1">
    <property type="nucleotide sequence ID" value="NZ_BAAAZM010000013.1"/>
</dbReference>
<protein>
    <submittedName>
        <fullName evidence="1">Uncharacterized protein</fullName>
    </submittedName>
</protein>
<organism evidence="1 2">
    <name type="scientific">Actinocatenispora rupis</name>
    <dbReference type="NCBI Taxonomy" id="519421"/>
    <lineage>
        <taxon>Bacteria</taxon>
        <taxon>Bacillati</taxon>
        <taxon>Actinomycetota</taxon>
        <taxon>Actinomycetes</taxon>
        <taxon>Micromonosporales</taxon>
        <taxon>Micromonosporaceae</taxon>
        <taxon>Actinocatenispora</taxon>
    </lineage>
</organism>
<proteinExistence type="predicted"/>
<keyword evidence="2" id="KW-1185">Reference proteome</keyword>
<name>A0A8J3J5A3_9ACTN</name>